<feature type="compositionally biased region" description="Basic and acidic residues" evidence="1">
    <location>
        <begin position="258"/>
        <end position="277"/>
    </location>
</feature>
<keyword evidence="3" id="KW-1185">Reference proteome</keyword>
<accession>A0A4C2A1Q4</accession>
<evidence type="ECO:0000313" key="3">
    <source>
        <dbReference type="Proteomes" id="UP000299102"/>
    </source>
</evidence>
<proteinExistence type="predicted"/>
<sequence length="303" mass="32781">MGTQRRRRAGKWACATDEIPHSPEYRLVVTAAAVVFRPMSECPGGPPLPPSPYSASVNPLSSIIGILVPGYSQRSHADGALALGARADRVAAAKGTRVALAEISTITHGKTVKSTKGGRETFALLSQVQLIKFGKGFAPQNRLNLPADIEAGELDKLIIAGRALERKPQMGIHNKGVVTVTRGRPGRAARGNDELTPCAVNRVPFVTARPSSSAQTIASLIPPTRCMLKERNRSSVFRLFRMNRFIFMEPLRERQAYNISDEKGNDGGHGGRRENRPPELLLTGRSATAEAATSRQYSVLQPN</sequence>
<dbReference type="AlphaFoldDB" id="A0A4C2A1Q4"/>
<evidence type="ECO:0000256" key="1">
    <source>
        <dbReference type="SAM" id="MobiDB-lite"/>
    </source>
</evidence>
<dbReference type="Proteomes" id="UP000299102">
    <property type="component" value="Unassembled WGS sequence"/>
</dbReference>
<evidence type="ECO:0000313" key="2">
    <source>
        <dbReference type="EMBL" id="GBP92827.1"/>
    </source>
</evidence>
<name>A0A4C2A1Q4_EUMVA</name>
<gene>
    <name evidence="2" type="ORF">EVAR_63283_1</name>
</gene>
<dbReference type="EMBL" id="BGZK01002313">
    <property type="protein sequence ID" value="GBP92827.1"/>
    <property type="molecule type" value="Genomic_DNA"/>
</dbReference>
<protein>
    <submittedName>
        <fullName evidence="2">Uncharacterized protein</fullName>
    </submittedName>
</protein>
<comment type="caution">
    <text evidence="2">The sequence shown here is derived from an EMBL/GenBank/DDBJ whole genome shotgun (WGS) entry which is preliminary data.</text>
</comment>
<reference evidence="2 3" key="1">
    <citation type="journal article" date="2019" name="Commun. Biol.">
        <title>The bagworm genome reveals a unique fibroin gene that provides high tensile strength.</title>
        <authorList>
            <person name="Kono N."/>
            <person name="Nakamura H."/>
            <person name="Ohtoshi R."/>
            <person name="Tomita M."/>
            <person name="Numata K."/>
            <person name="Arakawa K."/>
        </authorList>
    </citation>
    <scope>NUCLEOTIDE SEQUENCE [LARGE SCALE GENOMIC DNA]</scope>
</reference>
<feature type="region of interest" description="Disordered" evidence="1">
    <location>
        <begin position="258"/>
        <end position="279"/>
    </location>
</feature>
<organism evidence="2 3">
    <name type="scientific">Eumeta variegata</name>
    <name type="common">Bagworm moth</name>
    <name type="synonym">Eumeta japonica</name>
    <dbReference type="NCBI Taxonomy" id="151549"/>
    <lineage>
        <taxon>Eukaryota</taxon>
        <taxon>Metazoa</taxon>
        <taxon>Ecdysozoa</taxon>
        <taxon>Arthropoda</taxon>
        <taxon>Hexapoda</taxon>
        <taxon>Insecta</taxon>
        <taxon>Pterygota</taxon>
        <taxon>Neoptera</taxon>
        <taxon>Endopterygota</taxon>
        <taxon>Lepidoptera</taxon>
        <taxon>Glossata</taxon>
        <taxon>Ditrysia</taxon>
        <taxon>Tineoidea</taxon>
        <taxon>Psychidae</taxon>
        <taxon>Oiketicinae</taxon>
        <taxon>Eumeta</taxon>
    </lineage>
</organism>